<proteinExistence type="predicted"/>
<sequence>MEQGKCGPCTGNESWARARNREQSESQAGSWSGEQNKSRAEFQSTEHSQHGQHSGTGSTESVGRVLEPIKIPAALKLIELNKTNKHSPRLVTGNRAFERTMWLL</sequence>
<name>A0A401SG25_CHIPU</name>
<protein>
    <submittedName>
        <fullName evidence="2">Uncharacterized protein</fullName>
    </submittedName>
</protein>
<reference evidence="2 3" key="1">
    <citation type="journal article" date="2018" name="Nat. Ecol. Evol.">
        <title>Shark genomes provide insights into elasmobranch evolution and the origin of vertebrates.</title>
        <authorList>
            <person name="Hara Y"/>
            <person name="Yamaguchi K"/>
            <person name="Onimaru K"/>
            <person name="Kadota M"/>
            <person name="Koyanagi M"/>
            <person name="Keeley SD"/>
            <person name="Tatsumi K"/>
            <person name="Tanaka K"/>
            <person name="Motone F"/>
            <person name="Kageyama Y"/>
            <person name="Nozu R"/>
            <person name="Adachi N"/>
            <person name="Nishimura O"/>
            <person name="Nakagawa R"/>
            <person name="Tanegashima C"/>
            <person name="Kiyatake I"/>
            <person name="Matsumoto R"/>
            <person name="Murakumo K"/>
            <person name="Nishida K"/>
            <person name="Terakita A"/>
            <person name="Kuratani S"/>
            <person name="Sato K"/>
            <person name="Hyodo S Kuraku.S."/>
        </authorList>
    </citation>
    <scope>NUCLEOTIDE SEQUENCE [LARGE SCALE GENOMIC DNA]</scope>
</reference>
<comment type="caution">
    <text evidence="2">The sequence shown here is derived from an EMBL/GenBank/DDBJ whole genome shotgun (WGS) entry which is preliminary data.</text>
</comment>
<evidence type="ECO:0000313" key="2">
    <source>
        <dbReference type="EMBL" id="GCC29359.1"/>
    </source>
</evidence>
<gene>
    <name evidence="2" type="ORF">chiPu_0007800</name>
</gene>
<organism evidence="2 3">
    <name type="scientific">Chiloscyllium punctatum</name>
    <name type="common">Brownbanded bambooshark</name>
    <name type="synonym">Hemiscyllium punctatum</name>
    <dbReference type="NCBI Taxonomy" id="137246"/>
    <lineage>
        <taxon>Eukaryota</taxon>
        <taxon>Metazoa</taxon>
        <taxon>Chordata</taxon>
        <taxon>Craniata</taxon>
        <taxon>Vertebrata</taxon>
        <taxon>Chondrichthyes</taxon>
        <taxon>Elasmobranchii</taxon>
        <taxon>Galeomorphii</taxon>
        <taxon>Galeoidea</taxon>
        <taxon>Orectolobiformes</taxon>
        <taxon>Hemiscylliidae</taxon>
        <taxon>Chiloscyllium</taxon>
    </lineage>
</organism>
<dbReference type="EMBL" id="BEZZ01000247">
    <property type="protein sequence ID" value="GCC29359.1"/>
    <property type="molecule type" value="Genomic_DNA"/>
</dbReference>
<feature type="compositionally biased region" description="Polar residues" evidence="1">
    <location>
        <begin position="25"/>
        <end position="61"/>
    </location>
</feature>
<accession>A0A401SG25</accession>
<keyword evidence="3" id="KW-1185">Reference proteome</keyword>
<dbReference type="AlphaFoldDB" id="A0A401SG25"/>
<evidence type="ECO:0000256" key="1">
    <source>
        <dbReference type="SAM" id="MobiDB-lite"/>
    </source>
</evidence>
<evidence type="ECO:0000313" key="3">
    <source>
        <dbReference type="Proteomes" id="UP000287033"/>
    </source>
</evidence>
<feature type="region of interest" description="Disordered" evidence="1">
    <location>
        <begin position="1"/>
        <end position="64"/>
    </location>
</feature>
<dbReference type="Proteomes" id="UP000287033">
    <property type="component" value="Unassembled WGS sequence"/>
</dbReference>